<organism evidence="3 4">
    <name type="scientific">Sesamum angolense</name>
    <dbReference type="NCBI Taxonomy" id="2727404"/>
    <lineage>
        <taxon>Eukaryota</taxon>
        <taxon>Viridiplantae</taxon>
        <taxon>Streptophyta</taxon>
        <taxon>Embryophyta</taxon>
        <taxon>Tracheophyta</taxon>
        <taxon>Spermatophyta</taxon>
        <taxon>Magnoliopsida</taxon>
        <taxon>eudicotyledons</taxon>
        <taxon>Gunneridae</taxon>
        <taxon>Pentapetalae</taxon>
        <taxon>asterids</taxon>
        <taxon>lamiids</taxon>
        <taxon>Lamiales</taxon>
        <taxon>Pedaliaceae</taxon>
        <taxon>Sesamum</taxon>
    </lineage>
</organism>
<dbReference type="PROSITE" id="PS51375">
    <property type="entry name" value="PPR"/>
    <property type="match status" value="1"/>
</dbReference>
<dbReference type="EMBL" id="JACGWL010000006">
    <property type="protein sequence ID" value="KAK4401170.1"/>
    <property type="molecule type" value="Genomic_DNA"/>
</dbReference>
<evidence type="ECO:0000256" key="1">
    <source>
        <dbReference type="ARBA" id="ARBA00022737"/>
    </source>
</evidence>
<gene>
    <name evidence="3" type="ORF">Sango_1223100</name>
</gene>
<dbReference type="InterPro" id="IPR002885">
    <property type="entry name" value="PPR_rpt"/>
</dbReference>
<dbReference type="AlphaFoldDB" id="A0AAE1WWZ4"/>
<dbReference type="PANTHER" id="PTHR47931:SF1">
    <property type="entry name" value="PPR CONTAINING PLANT-LIKE PROTEIN"/>
    <property type="match status" value="1"/>
</dbReference>
<feature type="repeat" description="PPR" evidence="2">
    <location>
        <begin position="125"/>
        <end position="159"/>
    </location>
</feature>
<keyword evidence="4" id="KW-1185">Reference proteome</keyword>
<evidence type="ECO:0000313" key="4">
    <source>
        <dbReference type="Proteomes" id="UP001289374"/>
    </source>
</evidence>
<dbReference type="Gene3D" id="1.25.40.10">
    <property type="entry name" value="Tetratricopeptide repeat domain"/>
    <property type="match status" value="1"/>
</dbReference>
<dbReference type="Proteomes" id="UP001289374">
    <property type="component" value="Unassembled WGS sequence"/>
</dbReference>
<evidence type="ECO:0000256" key="2">
    <source>
        <dbReference type="PROSITE-ProRule" id="PRU00708"/>
    </source>
</evidence>
<accession>A0AAE1WWZ4</accession>
<reference evidence="3" key="2">
    <citation type="journal article" date="2024" name="Plant">
        <title>Genomic evolution and insights into agronomic trait innovations of Sesamum species.</title>
        <authorList>
            <person name="Miao H."/>
            <person name="Wang L."/>
            <person name="Qu L."/>
            <person name="Liu H."/>
            <person name="Sun Y."/>
            <person name="Le M."/>
            <person name="Wang Q."/>
            <person name="Wei S."/>
            <person name="Zheng Y."/>
            <person name="Lin W."/>
            <person name="Duan Y."/>
            <person name="Cao H."/>
            <person name="Xiong S."/>
            <person name="Wang X."/>
            <person name="Wei L."/>
            <person name="Li C."/>
            <person name="Ma Q."/>
            <person name="Ju M."/>
            <person name="Zhao R."/>
            <person name="Li G."/>
            <person name="Mu C."/>
            <person name="Tian Q."/>
            <person name="Mei H."/>
            <person name="Zhang T."/>
            <person name="Gao T."/>
            <person name="Zhang H."/>
        </authorList>
    </citation>
    <scope>NUCLEOTIDE SEQUENCE</scope>
    <source>
        <strain evidence="3">K16</strain>
    </source>
</reference>
<dbReference type="Pfam" id="PF13041">
    <property type="entry name" value="PPR_2"/>
    <property type="match status" value="2"/>
</dbReference>
<keyword evidence="1" id="KW-0677">Repeat</keyword>
<comment type="caution">
    <text evidence="3">The sequence shown here is derived from an EMBL/GenBank/DDBJ whole genome shotgun (WGS) entry which is preliminary data.</text>
</comment>
<protein>
    <submittedName>
        <fullName evidence="3">Pentatricopeptide repeat-containing protein</fullName>
    </submittedName>
</protein>
<proteinExistence type="predicted"/>
<evidence type="ECO:0000313" key="3">
    <source>
        <dbReference type="EMBL" id="KAK4401170.1"/>
    </source>
</evidence>
<dbReference type="InterPro" id="IPR011990">
    <property type="entry name" value="TPR-like_helical_dom_sf"/>
</dbReference>
<dbReference type="NCBIfam" id="TIGR00756">
    <property type="entry name" value="PPR"/>
    <property type="match status" value="2"/>
</dbReference>
<name>A0AAE1WWZ4_9LAMI</name>
<reference evidence="3" key="1">
    <citation type="submission" date="2020-06" db="EMBL/GenBank/DDBJ databases">
        <authorList>
            <person name="Li T."/>
            <person name="Hu X."/>
            <person name="Zhang T."/>
            <person name="Song X."/>
            <person name="Zhang H."/>
            <person name="Dai N."/>
            <person name="Sheng W."/>
            <person name="Hou X."/>
            <person name="Wei L."/>
        </authorList>
    </citation>
    <scope>NUCLEOTIDE SEQUENCE</scope>
    <source>
        <strain evidence="3">K16</strain>
        <tissue evidence="3">Leaf</tissue>
    </source>
</reference>
<dbReference type="PANTHER" id="PTHR47931">
    <property type="entry name" value="OS01G0228400 PROTEIN"/>
    <property type="match status" value="1"/>
</dbReference>
<sequence length="163" mass="18274">MHSCLNVVSDVILVFEHNGVFCVLPRNVRGEKIQVYPIPESTLCTFCISGESCKIVRSRTKLMNVLLEKGKPQEAQSVFNNLIQGGHKPSLVTYTTLLASLTVQKRFELIHSIISQVQNNGMEPDSVFFNAVVNAFSESGDMEEAMKMFSKMKEHGMKPDQHI</sequence>